<accession>A0A290QIY5</accession>
<dbReference type="RefSeq" id="WP_096056929.1">
    <property type="nucleotide sequence ID" value="NZ_CP023344.1"/>
</dbReference>
<organism evidence="1 2">
    <name type="scientific">Nibricoccus aquaticus</name>
    <dbReference type="NCBI Taxonomy" id="2576891"/>
    <lineage>
        <taxon>Bacteria</taxon>
        <taxon>Pseudomonadati</taxon>
        <taxon>Verrucomicrobiota</taxon>
        <taxon>Opitutia</taxon>
        <taxon>Opitutales</taxon>
        <taxon>Opitutaceae</taxon>
        <taxon>Nibricoccus</taxon>
    </lineage>
</organism>
<evidence type="ECO:0000313" key="1">
    <source>
        <dbReference type="EMBL" id="ATC65298.1"/>
    </source>
</evidence>
<reference evidence="1 2" key="1">
    <citation type="submission" date="2017-09" db="EMBL/GenBank/DDBJ databases">
        <title>Complete genome sequence of Verrucomicrobial strain HZ-65, isolated from freshwater.</title>
        <authorList>
            <person name="Choi A."/>
        </authorList>
    </citation>
    <scope>NUCLEOTIDE SEQUENCE [LARGE SCALE GENOMIC DNA]</scope>
    <source>
        <strain evidence="1 2">HZ-65</strain>
    </source>
</reference>
<evidence type="ECO:0000313" key="2">
    <source>
        <dbReference type="Proteomes" id="UP000217265"/>
    </source>
</evidence>
<keyword evidence="2" id="KW-1185">Reference proteome</keyword>
<dbReference type="OrthoDB" id="190577at2"/>
<protein>
    <recommendedName>
        <fullName evidence="3">DUF4276 domain-containing protein</fullName>
    </recommendedName>
</protein>
<dbReference type="EMBL" id="CP023344">
    <property type="protein sequence ID" value="ATC65298.1"/>
    <property type="molecule type" value="Genomic_DNA"/>
</dbReference>
<proteinExistence type="predicted"/>
<dbReference type="Proteomes" id="UP000217265">
    <property type="component" value="Chromosome"/>
</dbReference>
<dbReference type="KEGG" id="vbh:CMV30_15830"/>
<gene>
    <name evidence="1" type="ORF">CMV30_15830</name>
</gene>
<sequence length="220" mass="24965">MTDVRAGLKLAIISESPADEAALKVLVEAVLRERVTWVTPTLRARGWPSVAQVLPAVIRHLHFNTDADGIVVVVDSDDSLVHTPEHDAPGYYHPHCRICQLRGVYRQTVKKLPAARGRDRILRAVGVAVPAVEAWYLCGRDERVTEAVWTRGQESGVMPYTRGELKWRVYGTDRPSLAHETRCALEEVARHRKDTRRLENDFPGFASLAKDLREWRQMNR</sequence>
<evidence type="ECO:0008006" key="3">
    <source>
        <dbReference type="Google" id="ProtNLM"/>
    </source>
</evidence>
<name>A0A290QIY5_9BACT</name>
<dbReference type="AlphaFoldDB" id="A0A290QIY5"/>